<comment type="subcellular location">
    <subcellularLocation>
        <location evidence="1">Cell membrane</location>
    </subcellularLocation>
</comment>
<feature type="signal peptide" evidence="4">
    <location>
        <begin position="1"/>
        <end position="19"/>
    </location>
</feature>
<keyword evidence="6" id="KW-1185">Reference proteome</keyword>
<evidence type="ECO:0000256" key="3">
    <source>
        <dbReference type="ARBA" id="ARBA00023136"/>
    </source>
</evidence>
<dbReference type="EMBL" id="JBHTKY010000001">
    <property type="protein sequence ID" value="MFD1164002.1"/>
    <property type="molecule type" value="Genomic_DNA"/>
</dbReference>
<keyword evidence="2" id="KW-1003">Cell membrane</keyword>
<keyword evidence="4" id="KW-0732">Signal</keyword>
<dbReference type="SUPFAM" id="SSF50956">
    <property type="entry name" value="Thermostable phytase (3-phytase)"/>
    <property type="match status" value="1"/>
</dbReference>
<reference evidence="6" key="1">
    <citation type="journal article" date="2019" name="Int. J. Syst. Evol. Microbiol.">
        <title>The Global Catalogue of Microorganisms (GCM) 10K type strain sequencing project: providing services to taxonomists for standard genome sequencing and annotation.</title>
        <authorList>
            <consortium name="The Broad Institute Genomics Platform"/>
            <consortium name="The Broad Institute Genome Sequencing Center for Infectious Disease"/>
            <person name="Wu L."/>
            <person name="Ma J."/>
        </authorList>
    </citation>
    <scope>NUCLEOTIDE SEQUENCE [LARGE SCALE GENOMIC DNA]</scope>
    <source>
        <strain evidence="6">CCUG 52468</strain>
    </source>
</reference>
<organism evidence="5 6">
    <name type="scientific">Sphingobacterium daejeonense</name>
    <dbReference type="NCBI Taxonomy" id="371142"/>
    <lineage>
        <taxon>Bacteria</taxon>
        <taxon>Pseudomonadati</taxon>
        <taxon>Bacteroidota</taxon>
        <taxon>Sphingobacteriia</taxon>
        <taxon>Sphingobacteriales</taxon>
        <taxon>Sphingobacteriaceae</taxon>
        <taxon>Sphingobacterium</taxon>
    </lineage>
</organism>
<gene>
    <name evidence="5" type="ORF">ACFQ2C_00110</name>
</gene>
<keyword evidence="3" id="KW-0472">Membrane</keyword>
<sequence>MIGYKFLINLLFLSSLASCQSQPNNKDKQNEKNIESAKAVSVKEKFTLPSELDEISGFTFLSNDNNIVYAIQDEAGIVYTYDLKNGSIVSQFEFGPDADYEEITTDGEYFYILQSNGSIFSFPIGMDVDQAKVKKFDSKNLIKGEYESLAYDSKTKSLSVLCKSCSIDKGESTLTGYRLNILEQGEVVLNGSFSIDLNAVNKLHSKEFKSLKPSALSKRNSNNQWYVLSSVDNIILILDESLNPLEVINFKKKQFEQPEGINFNNQDAMFISSERNKAHNAFIYQIQE</sequence>
<accession>A0ABW3RHI7</accession>
<dbReference type="Pfam" id="PF06977">
    <property type="entry name" value="SdiA-regulated"/>
    <property type="match status" value="1"/>
</dbReference>
<dbReference type="Proteomes" id="UP001597205">
    <property type="component" value="Unassembled WGS sequence"/>
</dbReference>
<feature type="chain" id="PRO_5045536466" evidence="4">
    <location>
        <begin position="20"/>
        <end position="288"/>
    </location>
</feature>
<comment type="caution">
    <text evidence="5">The sequence shown here is derived from an EMBL/GenBank/DDBJ whole genome shotgun (WGS) entry which is preliminary data.</text>
</comment>
<protein>
    <submittedName>
        <fullName evidence="5">SdiA-regulated domain-containing protein</fullName>
    </submittedName>
</protein>
<dbReference type="RefSeq" id="WP_380894296.1">
    <property type="nucleotide sequence ID" value="NZ_JBHTKY010000001.1"/>
</dbReference>
<dbReference type="PROSITE" id="PS51257">
    <property type="entry name" value="PROKAR_LIPOPROTEIN"/>
    <property type="match status" value="1"/>
</dbReference>
<evidence type="ECO:0000256" key="4">
    <source>
        <dbReference type="SAM" id="SignalP"/>
    </source>
</evidence>
<name>A0ABW3RHI7_9SPHI</name>
<evidence type="ECO:0000256" key="2">
    <source>
        <dbReference type="ARBA" id="ARBA00022475"/>
    </source>
</evidence>
<evidence type="ECO:0000313" key="5">
    <source>
        <dbReference type="EMBL" id="MFD1164002.1"/>
    </source>
</evidence>
<evidence type="ECO:0000313" key="6">
    <source>
        <dbReference type="Proteomes" id="UP001597205"/>
    </source>
</evidence>
<evidence type="ECO:0000256" key="1">
    <source>
        <dbReference type="ARBA" id="ARBA00004236"/>
    </source>
</evidence>
<dbReference type="InterPro" id="IPR009722">
    <property type="entry name" value="YjiK/CarP"/>
</dbReference>
<proteinExistence type="predicted"/>